<keyword evidence="4 7" id="KW-0812">Transmembrane</keyword>
<dbReference type="GO" id="GO:0022857">
    <property type="term" value="F:transmembrane transporter activity"/>
    <property type="evidence" value="ECO:0007669"/>
    <property type="project" value="InterPro"/>
</dbReference>
<dbReference type="Pfam" id="PF06027">
    <property type="entry name" value="SLC35F"/>
    <property type="match status" value="1"/>
</dbReference>
<dbReference type="SUPFAM" id="SSF103481">
    <property type="entry name" value="Multidrug resistance efflux transporter EmrE"/>
    <property type="match status" value="2"/>
</dbReference>
<feature type="transmembrane region" description="Helical" evidence="7">
    <location>
        <begin position="214"/>
        <end position="235"/>
    </location>
</feature>
<dbReference type="AlphaFoldDB" id="A0AAV2Z9W7"/>
<keyword evidence="6 7" id="KW-0472">Membrane</keyword>
<evidence type="ECO:0000256" key="1">
    <source>
        <dbReference type="ARBA" id="ARBA00004141"/>
    </source>
</evidence>
<dbReference type="InterPro" id="IPR009262">
    <property type="entry name" value="SLC35_F1/F2/F6"/>
</dbReference>
<dbReference type="PANTHER" id="PTHR14233:SF4">
    <property type="entry name" value="SOLUTE CARRIER FAMILY 35 MEMBER F2"/>
    <property type="match status" value="1"/>
</dbReference>
<feature type="transmembrane region" description="Helical" evidence="7">
    <location>
        <begin position="278"/>
        <end position="298"/>
    </location>
</feature>
<comment type="subcellular location">
    <subcellularLocation>
        <location evidence="1">Membrane</location>
        <topology evidence="1">Multi-pass membrane protein</topology>
    </subcellularLocation>
</comment>
<evidence type="ECO:0000256" key="5">
    <source>
        <dbReference type="ARBA" id="ARBA00022989"/>
    </source>
</evidence>
<gene>
    <name evidence="8" type="ORF">N0F65_004145</name>
</gene>
<evidence type="ECO:0000256" key="3">
    <source>
        <dbReference type="ARBA" id="ARBA00022448"/>
    </source>
</evidence>
<keyword evidence="5 7" id="KW-1133">Transmembrane helix</keyword>
<feature type="transmembrane region" description="Helical" evidence="7">
    <location>
        <begin position="65"/>
        <end position="82"/>
    </location>
</feature>
<evidence type="ECO:0000256" key="4">
    <source>
        <dbReference type="ARBA" id="ARBA00022692"/>
    </source>
</evidence>
<dbReference type="PANTHER" id="PTHR14233">
    <property type="entry name" value="DUF914-RELATED"/>
    <property type="match status" value="1"/>
</dbReference>
<feature type="transmembrane region" description="Helical" evidence="7">
    <location>
        <begin position="247"/>
        <end position="266"/>
    </location>
</feature>
<keyword evidence="3" id="KW-0813">Transport</keyword>
<feature type="transmembrane region" description="Helical" evidence="7">
    <location>
        <begin position="146"/>
        <end position="163"/>
    </location>
</feature>
<accession>A0AAV2Z9W7</accession>
<feature type="transmembrane region" description="Helical" evidence="7">
    <location>
        <begin position="94"/>
        <end position="114"/>
    </location>
</feature>
<reference evidence="8" key="2">
    <citation type="journal article" date="2023" name="Microbiol Resour">
        <title>Decontamination and Annotation of the Draft Genome Sequence of the Oomycete Lagenidium giganteum ARSEF 373.</title>
        <authorList>
            <person name="Morgan W.R."/>
            <person name="Tartar A."/>
        </authorList>
    </citation>
    <scope>NUCLEOTIDE SEQUENCE</scope>
    <source>
        <strain evidence="8">ARSEF 373</strain>
    </source>
</reference>
<dbReference type="InterPro" id="IPR037185">
    <property type="entry name" value="EmrE-like"/>
</dbReference>
<evidence type="ECO:0000256" key="7">
    <source>
        <dbReference type="SAM" id="Phobius"/>
    </source>
</evidence>
<keyword evidence="9" id="KW-1185">Reference proteome</keyword>
<protein>
    <submittedName>
        <fullName evidence="8">Uncharacterized protein</fullName>
    </submittedName>
</protein>
<dbReference type="Proteomes" id="UP001146120">
    <property type="component" value="Unassembled WGS sequence"/>
</dbReference>
<evidence type="ECO:0000256" key="6">
    <source>
        <dbReference type="ARBA" id="ARBA00023136"/>
    </source>
</evidence>
<evidence type="ECO:0000256" key="2">
    <source>
        <dbReference type="ARBA" id="ARBA00007863"/>
    </source>
</evidence>
<dbReference type="EMBL" id="DAKRPA010000016">
    <property type="protein sequence ID" value="DBA03728.1"/>
    <property type="molecule type" value="Genomic_DNA"/>
</dbReference>
<evidence type="ECO:0000313" key="9">
    <source>
        <dbReference type="Proteomes" id="UP001146120"/>
    </source>
</evidence>
<feature type="transmembrane region" description="Helical" evidence="7">
    <location>
        <begin position="120"/>
        <end position="139"/>
    </location>
</feature>
<sequence>MSTTAAGTKKSAGASNICWAAYDNNRVLVLGQFISILITCTGIFTQTLNQTYQIQIPVTQSAGNYLLLCLYLVYPAFMYFRDNQYRLEIPLWKYMLLALADVEGNFLVVCAYKYTSISSAMLLDCFTIPMVMLLSALFLNAKYSRCHYVAVLFCLGGISVLVLSDILRDRATQGETPLSSSALYGDFLCLVGSAIYACSNVGQEYLVKKRNRRLEFLGMMGACGFLISSIQVYIFEGETLRNTEWTSSSALCMAGYIFTLFLMYTFTSIFMKSGDAAIFNLSLLTSDFFAVLAARFLFNEQLSSLYFVGFGLIIAGIIIYNQSPPPTTDSTTAVELQEKVELLPTHHM</sequence>
<evidence type="ECO:0000313" key="8">
    <source>
        <dbReference type="EMBL" id="DBA03728.1"/>
    </source>
</evidence>
<feature type="transmembrane region" description="Helical" evidence="7">
    <location>
        <begin position="304"/>
        <end position="321"/>
    </location>
</feature>
<reference evidence="8" key="1">
    <citation type="submission" date="2022-11" db="EMBL/GenBank/DDBJ databases">
        <authorList>
            <person name="Morgan W.R."/>
            <person name="Tartar A."/>
        </authorList>
    </citation>
    <scope>NUCLEOTIDE SEQUENCE</scope>
    <source>
        <strain evidence="8">ARSEF 373</strain>
    </source>
</reference>
<feature type="transmembrane region" description="Helical" evidence="7">
    <location>
        <begin position="183"/>
        <end position="202"/>
    </location>
</feature>
<proteinExistence type="inferred from homology"/>
<organism evidence="8 9">
    <name type="scientific">Lagenidium giganteum</name>
    <dbReference type="NCBI Taxonomy" id="4803"/>
    <lineage>
        <taxon>Eukaryota</taxon>
        <taxon>Sar</taxon>
        <taxon>Stramenopiles</taxon>
        <taxon>Oomycota</taxon>
        <taxon>Peronosporomycetes</taxon>
        <taxon>Pythiales</taxon>
        <taxon>Pythiaceae</taxon>
    </lineage>
</organism>
<dbReference type="GO" id="GO:0016020">
    <property type="term" value="C:membrane"/>
    <property type="evidence" value="ECO:0007669"/>
    <property type="project" value="UniProtKB-SubCell"/>
</dbReference>
<comment type="similarity">
    <text evidence="2">Belongs to the SLC35F solute transporter family.</text>
</comment>
<comment type="caution">
    <text evidence="8">The sequence shown here is derived from an EMBL/GenBank/DDBJ whole genome shotgun (WGS) entry which is preliminary data.</text>
</comment>
<name>A0AAV2Z9W7_9STRA</name>
<feature type="transmembrane region" description="Helical" evidence="7">
    <location>
        <begin position="27"/>
        <end position="45"/>
    </location>
</feature>
<dbReference type="InterPro" id="IPR052221">
    <property type="entry name" value="SLC35F_Transporter"/>
</dbReference>